<sequence>MDKEKAKFMLQCFRPDGADANAPEFAEALKLAVEDRELGDWLAHERAQDAEFAAALSGAPIPEGLRQEILAVLEFDGSPASLDEDLDASFVGALASIAPPAGFREQLVAAMEMETAEKPSMADKVSDISMWRWITAAAVAAVLAVGVFVSLDTPGGVINDSAPVVATTAPVTIAPRIPMQSAQIELAQVMNSTTKVKLEAQGLSRQDAYAWLESESLPVPRQVPAGLENATIIGCKEVTLKCGAQASLLCFEKEGVGVVHLFVFDQENIDGFEKLASKKTICMKSCKSCSTTKFNILSWKEEDRAYLMLTKANKEALVTLF</sequence>
<evidence type="ECO:0000313" key="2">
    <source>
        <dbReference type="Proteomes" id="UP001424741"/>
    </source>
</evidence>
<evidence type="ECO:0000313" key="1">
    <source>
        <dbReference type="EMBL" id="GAA5497461.1"/>
    </source>
</evidence>
<reference evidence="1 2" key="1">
    <citation type="submission" date="2024-02" db="EMBL/GenBank/DDBJ databases">
        <title>Rubritalea halochordaticola NBRC 107102.</title>
        <authorList>
            <person name="Ichikawa N."/>
            <person name="Katano-Makiyama Y."/>
            <person name="Hidaka K."/>
        </authorList>
    </citation>
    <scope>NUCLEOTIDE SEQUENCE [LARGE SCALE GENOMIC DNA]</scope>
    <source>
        <strain evidence="1 2">NBRC 107102</strain>
    </source>
</reference>
<proteinExistence type="predicted"/>
<comment type="caution">
    <text evidence="1">The sequence shown here is derived from an EMBL/GenBank/DDBJ whole genome shotgun (WGS) entry which is preliminary data.</text>
</comment>
<protein>
    <submittedName>
        <fullName evidence="1">Uncharacterized protein</fullName>
    </submittedName>
</protein>
<gene>
    <name evidence="1" type="ORF">Rhal01_03657</name>
</gene>
<accession>A0ABP9V463</accession>
<dbReference type="Proteomes" id="UP001424741">
    <property type="component" value="Unassembled WGS sequence"/>
</dbReference>
<name>A0ABP9V463_9BACT</name>
<dbReference type="EMBL" id="BAABRL010000015">
    <property type="protein sequence ID" value="GAA5497461.1"/>
    <property type="molecule type" value="Genomic_DNA"/>
</dbReference>
<keyword evidence="2" id="KW-1185">Reference proteome</keyword>
<dbReference type="RefSeq" id="WP_346189967.1">
    <property type="nucleotide sequence ID" value="NZ_BAABRL010000015.1"/>
</dbReference>
<organism evidence="1 2">
    <name type="scientific">Rubritalea halochordaticola</name>
    <dbReference type="NCBI Taxonomy" id="714537"/>
    <lineage>
        <taxon>Bacteria</taxon>
        <taxon>Pseudomonadati</taxon>
        <taxon>Verrucomicrobiota</taxon>
        <taxon>Verrucomicrobiia</taxon>
        <taxon>Verrucomicrobiales</taxon>
        <taxon>Rubritaleaceae</taxon>
        <taxon>Rubritalea</taxon>
    </lineage>
</organism>